<organism evidence="4 5">
    <name type="scientific">Salinibacillus aidingensis</name>
    <dbReference type="NCBI Taxonomy" id="237684"/>
    <lineage>
        <taxon>Bacteria</taxon>
        <taxon>Bacillati</taxon>
        <taxon>Bacillota</taxon>
        <taxon>Bacilli</taxon>
        <taxon>Bacillales</taxon>
        <taxon>Bacillaceae</taxon>
        <taxon>Salinibacillus</taxon>
    </lineage>
</organism>
<name>A0ABP3L093_9BACI</name>
<evidence type="ECO:0000313" key="5">
    <source>
        <dbReference type="Proteomes" id="UP001500880"/>
    </source>
</evidence>
<proteinExistence type="inferred from homology"/>
<sequence length="298" mass="33003">MRKVIILLLITLFAVLLSACGDTDNEADSSNGDNTNDKTFKIGAIPDQDVSDLNRRFNDFATYLSEQTGLNVEYVPSQDYAALVTAFNRGEIQLGWFGGLTGVQARSQVEGAEAIAQRPSDKEFHSVFIKQAGLEVESLKELKGKSFTFGSESSTSGHLMPRHFLTEAGINPEKDFASEPNYSGSHDATYQLVEAGSFETGALNELVWQSAVEEGKVDTDKVDVFYTTPAYYDYNWTINNVNDNFGEGTKQKVQDALLNMGEDQKDILELFHTDQFIETNNENYKAIEDVAKSLGIIK</sequence>
<accession>A0ABP3L093</accession>
<evidence type="ECO:0000256" key="2">
    <source>
        <dbReference type="ARBA" id="ARBA00022729"/>
    </source>
</evidence>
<gene>
    <name evidence="4" type="ORF">GCM10008986_14230</name>
</gene>
<reference evidence="5" key="1">
    <citation type="journal article" date="2019" name="Int. J. Syst. Evol. Microbiol.">
        <title>The Global Catalogue of Microorganisms (GCM) 10K type strain sequencing project: providing services to taxonomists for standard genome sequencing and annotation.</title>
        <authorList>
            <consortium name="The Broad Institute Genomics Platform"/>
            <consortium name="The Broad Institute Genome Sequencing Center for Infectious Disease"/>
            <person name="Wu L."/>
            <person name="Ma J."/>
        </authorList>
    </citation>
    <scope>NUCLEOTIDE SEQUENCE [LARGE SCALE GENOMIC DNA]</scope>
    <source>
        <strain evidence="5">JCM 12389</strain>
    </source>
</reference>
<dbReference type="EMBL" id="BAAADO010000003">
    <property type="protein sequence ID" value="GAA0489538.1"/>
    <property type="molecule type" value="Genomic_DNA"/>
</dbReference>
<dbReference type="NCBIfam" id="TIGR04553">
    <property type="entry name" value="ABC_peri_selen"/>
    <property type="match status" value="1"/>
</dbReference>
<dbReference type="Proteomes" id="UP001500880">
    <property type="component" value="Unassembled WGS sequence"/>
</dbReference>
<dbReference type="PANTHER" id="PTHR35841:SF1">
    <property type="entry name" value="PHOSPHONATES-BINDING PERIPLASMIC PROTEIN"/>
    <property type="match status" value="1"/>
</dbReference>
<dbReference type="RefSeq" id="WP_343839210.1">
    <property type="nucleotide sequence ID" value="NZ_BAAADO010000003.1"/>
</dbReference>
<evidence type="ECO:0000313" key="4">
    <source>
        <dbReference type="EMBL" id="GAA0489538.1"/>
    </source>
</evidence>
<dbReference type="NCBIfam" id="TIGR01098">
    <property type="entry name" value="3A0109s03R"/>
    <property type="match status" value="1"/>
</dbReference>
<dbReference type="InterPro" id="IPR005770">
    <property type="entry name" value="PhnD"/>
</dbReference>
<dbReference type="PROSITE" id="PS51257">
    <property type="entry name" value="PROKAR_LIPOPROTEIN"/>
    <property type="match status" value="1"/>
</dbReference>
<dbReference type="Pfam" id="PF12974">
    <property type="entry name" value="Phosphonate-bd"/>
    <property type="match status" value="1"/>
</dbReference>
<feature type="signal peptide" evidence="3">
    <location>
        <begin position="1"/>
        <end position="19"/>
    </location>
</feature>
<dbReference type="InterPro" id="IPR030836">
    <property type="entry name" value="ABC_peri_PhnD-like"/>
</dbReference>
<dbReference type="SUPFAM" id="SSF53850">
    <property type="entry name" value="Periplasmic binding protein-like II"/>
    <property type="match status" value="1"/>
</dbReference>
<comment type="similarity">
    <text evidence="1">Belongs to the phosphate/phosphite/phosphonate binding protein family.</text>
</comment>
<comment type="caution">
    <text evidence="4">The sequence shown here is derived from an EMBL/GenBank/DDBJ whole genome shotgun (WGS) entry which is preliminary data.</text>
</comment>
<keyword evidence="2 3" id="KW-0732">Signal</keyword>
<protein>
    <submittedName>
        <fullName evidence="4">Selenate ABC transporter substrate-binding protein</fullName>
    </submittedName>
</protein>
<evidence type="ECO:0000256" key="3">
    <source>
        <dbReference type="SAM" id="SignalP"/>
    </source>
</evidence>
<dbReference type="PANTHER" id="PTHR35841">
    <property type="entry name" value="PHOSPHONATES-BINDING PERIPLASMIC PROTEIN"/>
    <property type="match status" value="1"/>
</dbReference>
<dbReference type="Gene3D" id="3.40.190.10">
    <property type="entry name" value="Periplasmic binding protein-like II"/>
    <property type="match status" value="2"/>
</dbReference>
<evidence type="ECO:0000256" key="1">
    <source>
        <dbReference type="ARBA" id="ARBA00007162"/>
    </source>
</evidence>
<feature type="chain" id="PRO_5045434279" evidence="3">
    <location>
        <begin position="20"/>
        <end position="298"/>
    </location>
</feature>
<keyword evidence="5" id="KW-1185">Reference proteome</keyword>